<evidence type="ECO:0000256" key="2">
    <source>
        <dbReference type="ARBA" id="ARBA00023015"/>
    </source>
</evidence>
<dbReference type="Proteomes" id="UP001446337">
    <property type="component" value="Chromosome"/>
</dbReference>
<feature type="domain" description="HTH lysR-type" evidence="5">
    <location>
        <begin position="1"/>
        <end position="59"/>
    </location>
</feature>
<reference evidence="6 7" key="1">
    <citation type="submission" date="2024-05" db="EMBL/GenBank/DDBJ databases">
        <title>Achromobacter denitrificans. BP1, complete genome.</title>
        <authorList>
            <person name="Zhang B."/>
        </authorList>
    </citation>
    <scope>NUCLEOTIDE SEQUENCE [LARGE SCALE GENOMIC DNA]</scope>
    <source>
        <strain evidence="6 7">BP1</strain>
    </source>
</reference>
<evidence type="ECO:0000256" key="4">
    <source>
        <dbReference type="ARBA" id="ARBA00023163"/>
    </source>
</evidence>
<dbReference type="Pfam" id="PF00126">
    <property type="entry name" value="HTH_1"/>
    <property type="match status" value="1"/>
</dbReference>
<dbReference type="Gene3D" id="3.40.190.290">
    <property type="match status" value="1"/>
</dbReference>
<accession>A0ABZ3G8E5</accession>
<gene>
    <name evidence="6" type="ORF">AAIK43_05775</name>
</gene>
<dbReference type="Gene3D" id="1.10.10.10">
    <property type="entry name" value="Winged helix-like DNA-binding domain superfamily/Winged helix DNA-binding domain"/>
    <property type="match status" value="1"/>
</dbReference>
<dbReference type="SUPFAM" id="SSF46785">
    <property type="entry name" value="Winged helix' DNA-binding domain"/>
    <property type="match status" value="1"/>
</dbReference>
<keyword evidence="7" id="KW-1185">Reference proteome</keyword>
<dbReference type="InterPro" id="IPR000847">
    <property type="entry name" value="LysR_HTH_N"/>
</dbReference>
<dbReference type="PANTHER" id="PTHR30537:SF5">
    <property type="entry name" value="HTH-TYPE TRANSCRIPTIONAL ACTIVATOR TTDR-RELATED"/>
    <property type="match status" value="1"/>
</dbReference>
<evidence type="ECO:0000256" key="1">
    <source>
        <dbReference type="ARBA" id="ARBA00009437"/>
    </source>
</evidence>
<name>A0ABZ3G8E5_ACHDE</name>
<dbReference type="CDD" id="cd08422">
    <property type="entry name" value="PBP2_CrgA_like"/>
    <property type="match status" value="1"/>
</dbReference>
<proteinExistence type="inferred from homology"/>
<evidence type="ECO:0000256" key="3">
    <source>
        <dbReference type="ARBA" id="ARBA00023125"/>
    </source>
</evidence>
<dbReference type="InterPro" id="IPR058163">
    <property type="entry name" value="LysR-type_TF_proteobact-type"/>
</dbReference>
<dbReference type="RefSeq" id="WP_062680430.1">
    <property type="nucleotide sequence ID" value="NZ_CADIJN010000018.1"/>
</dbReference>
<evidence type="ECO:0000313" key="6">
    <source>
        <dbReference type="EMBL" id="XAN17536.1"/>
    </source>
</evidence>
<evidence type="ECO:0000259" key="5">
    <source>
        <dbReference type="PROSITE" id="PS50931"/>
    </source>
</evidence>
<sequence length="297" mass="32853">MSRLEDLEAFIHIAETGSLTKAARLLDRSLQAVSRSLASLEEDVGVQLVHRSTRHCALSEAGETFFRRVKPAITEIGEARLEVADRRNAPSGILRVGAPILFGPDFLVPIIADYMRAYPQVEVDLQLTDSFTDLSGEGLDLVVRIADLPDSGLQGRRLGALRRVVFGAPSYFRQHGRPAHPTELRQHACIVRTVDHRSGPWVFQIGGKRRTIGVRGPFRTNTMAAIYSAVSAGLGIGYSPMWQIRHLLETGQVETILEDFEPKPVPIHALWQENRLPPAKVRAFVDCLAAGLKLDQL</sequence>
<keyword evidence="4" id="KW-0804">Transcription</keyword>
<dbReference type="GeneID" id="92847116"/>
<dbReference type="InterPro" id="IPR036390">
    <property type="entry name" value="WH_DNA-bd_sf"/>
</dbReference>
<dbReference type="SUPFAM" id="SSF53850">
    <property type="entry name" value="Periplasmic binding protein-like II"/>
    <property type="match status" value="1"/>
</dbReference>
<dbReference type="PANTHER" id="PTHR30537">
    <property type="entry name" value="HTH-TYPE TRANSCRIPTIONAL REGULATOR"/>
    <property type="match status" value="1"/>
</dbReference>
<keyword evidence="2" id="KW-0805">Transcription regulation</keyword>
<evidence type="ECO:0000313" key="7">
    <source>
        <dbReference type="Proteomes" id="UP001446337"/>
    </source>
</evidence>
<keyword evidence="3" id="KW-0238">DNA-binding</keyword>
<dbReference type="InterPro" id="IPR036388">
    <property type="entry name" value="WH-like_DNA-bd_sf"/>
</dbReference>
<comment type="similarity">
    <text evidence="1">Belongs to the LysR transcriptional regulatory family.</text>
</comment>
<dbReference type="PROSITE" id="PS50931">
    <property type="entry name" value="HTH_LYSR"/>
    <property type="match status" value="1"/>
</dbReference>
<protein>
    <submittedName>
        <fullName evidence="6">LysR family transcriptional regulator</fullName>
    </submittedName>
</protein>
<organism evidence="6 7">
    <name type="scientific">Achromobacter denitrificans</name>
    <name type="common">Alcaligenes denitrificans</name>
    <dbReference type="NCBI Taxonomy" id="32002"/>
    <lineage>
        <taxon>Bacteria</taxon>
        <taxon>Pseudomonadati</taxon>
        <taxon>Pseudomonadota</taxon>
        <taxon>Betaproteobacteria</taxon>
        <taxon>Burkholderiales</taxon>
        <taxon>Alcaligenaceae</taxon>
        <taxon>Achromobacter</taxon>
    </lineage>
</organism>
<dbReference type="InterPro" id="IPR005119">
    <property type="entry name" value="LysR_subst-bd"/>
</dbReference>
<dbReference type="EMBL" id="CP154792">
    <property type="protein sequence ID" value="XAN17536.1"/>
    <property type="molecule type" value="Genomic_DNA"/>
</dbReference>
<dbReference type="Pfam" id="PF03466">
    <property type="entry name" value="LysR_substrate"/>
    <property type="match status" value="1"/>
</dbReference>